<dbReference type="Proteomes" id="UP001230253">
    <property type="component" value="Unassembled WGS sequence"/>
</dbReference>
<dbReference type="Pfam" id="PF03358">
    <property type="entry name" value="FMN_red"/>
    <property type="match status" value="1"/>
</dbReference>
<proteinExistence type="predicted"/>
<accession>A0ABU0C496</accession>
<dbReference type="SUPFAM" id="SSF52218">
    <property type="entry name" value="Flavoproteins"/>
    <property type="match status" value="1"/>
</dbReference>
<keyword evidence="3" id="KW-1185">Reference proteome</keyword>
<dbReference type="PANTHER" id="PTHR30543">
    <property type="entry name" value="CHROMATE REDUCTASE"/>
    <property type="match status" value="1"/>
</dbReference>
<dbReference type="InterPro" id="IPR005025">
    <property type="entry name" value="FMN_Rdtase-like_dom"/>
</dbReference>
<name>A0ABU0C496_9BRAD</name>
<feature type="domain" description="NADPH-dependent FMN reductase-like" evidence="1">
    <location>
        <begin position="4"/>
        <end position="153"/>
    </location>
</feature>
<comment type="caution">
    <text evidence="2">The sequence shown here is derived from an EMBL/GenBank/DDBJ whole genome shotgun (WGS) entry which is preliminary data.</text>
</comment>
<evidence type="ECO:0000259" key="1">
    <source>
        <dbReference type="Pfam" id="PF03358"/>
    </source>
</evidence>
<sequence>MAIRVLVLPGSLSSGSLNTRLAAVATKTLALRGAEVTRVSLGDYPLPFYEGDVELRGGIPEKARALARQFRAHDAVLIVSPEDNAGIPAVLKNALDWVGREDVTPLRDRVFALASASRDPFGGLCGILALRQVLEASALSALVIPEHFVLPDAENAFDEREELKDRAASRRLDGVLQALLQRAAALKLARES</sequence>
<evidence type="ECO:0000313" key="2">
    <source>
        <dbReference type="EMBL" id="MDQ0325338.1"/>
    </source>
</evidence>
<dbReference type="EMBL" id="JAUSUK010000001">
    <property type="protein sequence ID" value="MDQ0325338.1"/>
    <property type="molecule type" value="Genomic_DNA"/>
</dbReference>
<dbReference type="InterPro" id="IPR029039">
    <property type="entry name" value="Flavoprotein-like_sf"/>
</dbReference>
<evidence type="ECO:0000313" key="3">
    <source>
        <dbReference type="Proteomes" id="UP001230253"/>
    </source>
</evidence>
<reference evidence="2 3" key="1">
    <citation type="submission" date="2023-07" db="EMBL/GenBank/DDBJ databases">
        <title>Genomic Encyclopedia of Type Strains, Phase IV (KMG-IV): sequencing the most valuable type-strain genomes for metagenomic binning, comparative biology and taxonomic classification.</title>
        <authorList>
            <person name="Goeker M."/>
        </authorList>
    </citation>
    <scope>NUCLEOTIDE SEQUENCE [LARGE SCALE GENOMIC DNA]</scope>
    <source>
        <strain evidence="2 3">DSM 11549</strain>
    </source>
</reference>
<dbReference type="PANTHER" id="PTHR30543:SF21">
    <property type="entry name" value="NAD(P)H-DEPENDENT FMN REDUCTASE LOT6"/>
    <property type="match status" value="1"/>
</dbReference>
<dbReference type="Gene3D" id="3.40.50.360">
    <property type="match status" value="1"/>
</dbReference>
<dbReference type="RefSeq" id="WP_307153541.1">
    <property type="nucleotide sequence ID" value="NZ_JAUSUK010000001.1"/>
</dbReference>
<gene>
    <name evidence="2" type="ORF">J2R99_001187</name>
</gene>
<dbReference type="InterPro" id="IPR050712">
    <property type="entry name" value="NAD(P)H-dep_reductase"/>
</dbReference>
<organism evidence="2 3">
    <name type="scientific">Rhodopseudomonas julia</name>
    <dbReference type="NCBI Taxonomy" id="200617"/>
    <lineage>
        <taxon>Bacteria</taxon>
        <taxon>Pseudomonadati</taxon>
        <taxon>Pseudomonadota</taxon>
        <taxon>Alphaproteobacteria</taxon>
        <taxon>Hyphomicrobiales</taxon>
        <taxon>Nitrobacteraceae</taxon>
        <taxon>Rhodopseudomonas</taxon>
    </lineage>
</organism>
<protein>
    <submittedName>
        <fullName evidence="2">NAD(P)H-dependent FMN reductase</fullName>
    </submittedName>
</protein>